<evidence type="ECO:0000259" key="2">
    <source>
        <dbReference type="Pfam" id="PF00144"/>
    </source>
</evidence>
<dbReference type="Proteomes" id="UP001259572">
    <property type="component" value="Unassembled WGS sequence"/>
</dbReference>
<evidence type="ECO:0000313" key="3">
    <source>
        <dbReference type="EMBL" id="MDT9600210.1"/>
    </source>
</evidence>
<feature type="domain" description="Beta-lactamase-related" evidence="2">
    <location>
        <begin position="39"/>
        <end position="404"/>
    </location>
</feature>
<gene>
    <name evidence="3" type="ORF">RQX22_14710</name>
</gene>
<dbReference type="EMBL" id="JAVUPU010000007">
    <property type="protein sequence ID" value="MDT9600210.1"/>
    <property type="molecule type" value="Genomic_DNA"/>
</dbReference>
<dbReference type="EC" id="3.1.1.103" evidence="3"/>
<feature type="chain" id="PRO_5045371810" evidence="1">
    <location>
        <begin position="34"/>
        <end position="552"/>
    </location>
</feature>
<dbReference type="Pfam" id="PF00144">
    <property type="entry name" value="Beta-lactamase"/>
    <property type="match status" value="1"/>
</dbReference>
<dbReference type="RefSeq" id="WP_315727308.1">
    <property type="nucleotide sequence ID" value="NZ_JAVUPU010000007.1"/>
</dbReference>
<accession>A0ABU3Q9X1</accession>
<dbReference type="Gene3D" id="3.40.710.10">
    <property type="entry name" value="DD-peptidase/beta-lactamase superfamily"/>
    <property type="match status" value="2"/>
</dbReference>
<reference evidence="3 4" key="1">
    <citation type="submission" date="2023-05" db="EMBL/GenBank/DDBJ databases">
        <authorList>
            <person name="Guo Y."/>
        </authorList>
    </citation>
    <scope>NUCLEOTIDE SEQUENCE [LARGE SCALE GENOMIC DNA]</scope>
    <source>
        <strain evidence="3 4">GR2756</strain>
    </source>
</reference>
<keyword evidence="3" id="KW-0378">Hydrolase</keyword>
<dbReference type="InterPro" id="IPR001466">
    <property type="entry name" value="Beta-lactam-related"/>
</dbReference>
<keyword evidence="4" id="KW-1185">Reference proteome</keyword>
<dbReference type="PANTHER" id="PTHR46825:SF15">
    <property type="entry name" value="BETA-LACTAMASE-RELATED DOMAIN-CONTAINING PROTEIN"/>
    <property type="match status" value="1"/>
</dbReference>
<dbReference type="GO" id="GO:0016787">
    <property type="term" value="F:hydrolase activity"/>
    <property type="evidence" value="ECO:0007669"/>
    <property type="project" value="UniProtKB-KW"/>
</dbReference>
<proteinExistence type="predicted"/>
<evidence type="ECO:0000256" key="1">
    <source>
        <dbReference type="SAM" id="SignalP"/>
    </source>
</evidence>
<evidence type="ECO:0000313" key="4">
    <source>
        <dbReference type="Proteomes" id="UP001259572"/>
    </source>
</evidence>
<comment type="caution">
    <text evidence="3">The sequence shown here is derived from an EMBL/GenBank/DDBJ whole genome shotgun (WGS) entry which is preliminary data.</text>
</comment>
<protein>
    <submittedName>
        <fullName evidence="3">Serine hydrolase domain-containing protein</fullName>
        <ecNumber evidence="3">3.1.1.103</ecNumber>
    </submittedName>
</protein>
<keyword evidence="1" id="KW-0732">Signal</keyword>
<dbReference type="InterPro" id="IPR012338">
    <property type="entry name" value="Beta-lactam/transpept-like"/>
</dbReference>
<organism evidence="3 4">
    <name type="scientific">Sphingosinicella rhizophila</name>
    <dbReference type="NCBI Taxonomy" id="3050082"/>
    <lineage>
        <taxon>Bacteria</taxon>
        <taxon>Pseudomonadati</taxon>
        <taxon>Pseudomonadota</taxon>
        <taxon>Alphaproteobacteria</taxon>
        <taxon>Sphingomonadales</taxon>
        <taxon>Sphingosinicellaceae</taxon>
        <taxon>Sphingosinicella</taxon>
    </lineage>
</organism>
<name>A0ABU3Q9X1_9SPHN</name>
<feature type="signal peptide" evidence="1">
    <location>
        <begin position="1"/>
        <end position="33"/>
    </location>
</feature>
<dbReference type="InterPro" id="IPR050491">
    <property type="entry name" value="AmpC-like"/>
</dbReference>
<dbReference type="PANTHER" id="PTHR46825">
    <property type="entry name" value="D-ALANYL-D-ALANINE-CARBOXYPEPTIDASE/ENDOPEPTIDASE AMPH"/>
    <property type="match status" value="1"/>
</dbReference>
<dbReference type="SUPFAM" id="SSF56601">
    <property type="entry name" value="beta-lactamase/transpeptidase-like"/>
    <property type="match status" value="1"/>
</dbReference>
<sequence>MRNKVMGGSTGFSRSAKFLGAILLAAGSVAASAAPAKDVDTFIDALMKEWDIPGVSVAVVKDDKIIFARGYGVRQAGRPERVDENTSFGIGSVTKSFNATAAAMVVDDGKVGWDKPVIDYIPSLQFSDPWITQHATVRDLAAHRLGIDGFLSYFVRGGDLDSTVRGARYIVPQAAFGAFTYSNTGTTILGKVIENASGQSWDDFVTSRIIRPLGMKNSYSTEYSFIDQANLATCWLCALPAGRPVGIDALKDPSANVSVPHGLVPAGASEAGAEYKLQVLPWRSDRSVFPAGMLHSSARDMAQYVRLHLANGLYQGKRLVSEAQMRQLHSAQVLMTADYYSHYPEGGSTIGYAMGWQTGTYKGRRTVSHGGGRVGYNANVVMFPDDNMGIVVLQNLDYQSAFTAATISLRVADHFLNIPVSRETEQKIIARPKDWKPVSARPAECDATGSGETPSAADIAGKYHSDLLGDAEIVVENGRPALVFEPTSVADLVPARRGSFTACFRGYQPAAYPVRFTYDAANKIIGFVFAEGLHGISPLNPASQAVDYVRVQ</sequence>